<evidence type="ECO:0000256" key="6">
    <source>
        <dbReference type="ARBA" id="ARBA00022723"/>
    </source>
</evidence>
<dbReference type="PANTHER" id="PTHR43545">
    <property type="entry name" value="FORMATE DEHYDROGENASE, NITRATE-INDUCIBLE, IRON-SULFUR SUBUNIT"/>
    <property type="match status" value="1"/>
</dbReference>
<protein>
    <recommendedName>
        <fullName evidence="12">Formate dehydrogenase iron-sulfur subunit</fullName>
    </recommendedName>
</protein>
<dbReference type="InterPro" id="IPR015246">
    <property type="entry name" value="Formate_DH_TM"/>
</dbReference>
<comment type="subcellular location">
    <subcellularLocation>
        <location evidence="1">Cell membrane</location>
    </subcellularLocation>
</comment>
<keyword evidence="8 12" id="KW-0249">Electron transport</keyword>
<evidence type="ECO:0000256" key="10">
    <source>
        <dbReference type="ARBA" id="ARBA00023014"/>
    </source>
</evidence>
<dbReference type="PROSITE" id="PS00198">
    <property type="entry name" value="4FE4S_FER_1"/>
    <property type="match status" value="1"/>
</dbReference>
<dbReference type="InterPro" id="IPR038384">
    <property type="entry name" value="Formate_DH_C_sf"/>
</dbReference>
<keyword evidence="3 12" id="KW-1003">Cell membrane</keyword>
<sequence length="294" mass="32141">MAYPTQDIIRRSATSSLTPAPQARDHRQQVAKLIDVTTCIGCKGCQVACSEWNDIRAEVGHNIGVYDNPTDLDAKAWTVMRFSEVEENGRLEWLIRKDGCMHCADPGCLKACPSAGAIVQYANGIVDFQSDHCIGCGYCIAGCPFNVPRISQEDNRAYKCTLCVDRVNVGQEPACVKTCPTGAIHFGSKEEMQQLAAERVADLKSRGFEKAGLYDPAGVGGTHVMYVLHHANKPQLYHGLPENPGISPTVTFWKGVWKPLAAIGFAATFAASVFHYVGVGPNRVDEEQHKEEEE</sequence>
<feature type="domain" description="4Fe-4S ferredoxin-type" evidence="13">
    <location>
        <begin position="124"/>
        <end position="153"/>
    </location>
</feature>
<evidence type="ECO:0000259" key="13">
    <source>
        <dbReference type="PROSITE" id="PS51379"/>
    </source>
</evidence>
<evidence type="ECO:0000256" key="12">
    <source>
        <dbReference type="PIRNR" id="PIRNR036298"/>
    </source>
</evidence>
<name>A0ABX3USZ4_9GAMM</name>
<keyword evidence="11 12" id="KW-0472">Membrane</keyword>
<dbReference type="Gene3D" id="3.30.70.20">
    <property type="match status" value="2"/>
</dbReference>
<keyword evidence="6 12" id="KW-0479">Metal-binding</keyword>
<evidence type="ECO:0000256" key="4">
    <source>
        <dbReference type="ARBA" id="ARBA00022485"/>
    </source>
</evidence>
<dbReference type="SUPFAM" id="SSF54862">
    <property type="entry name" value="4Fe-4S ferredoxins"/>
    <property type="match status" value="1"/>
</dbReference>
<dbReference type="PROSITE" id="PS51379">
    <property type="entry name" value="4FE4S_FER_2"/>
    <property type="match status" value="3"/>
</dbReference>
<keyword evidence="15" id="KW-1185">Reference proteome</keyword>
<evidence type="ECO:0000256" key="7">
    <source>
        <dbReference type="ARBA" id="ARBA00022737"/>
    </source>
</evidence>
<dbReference type="Proteomes" id="UP000193785">
    <property type="component" value="Unassembled WGS sequence"/>
</dbReference>
<dbReference type="Pfam" id="PF13247">
    <property type="entry name" value="Fer4_11"/>
    <property type="match status" value="1"/>
</dbReference>
<proteinExistence type="predicted"/>
<organism evidence="14 15">
    <name type="scientific">Pantoea septica</name>
    <dbReference type="NCBI Taxonomy" id="472695"/>
    <lineage>
        <taxon>Bacteria</taxon>
        <taxon>Pseudomonadati</taxon>
        <taxon>Pseudomonadota</taxon>
        <taxon>Gammaproteobacteria</taxon>
        <taxon>Enterobacterales</taxon>
        <taxon>Erwiniaceae</taxon>
        <taxon>Pantoea</taxon>
    </lineage>
</organism>
<evidence type="ECO:0000256" key="5">
    <source>
        <dbReference type="ARBA" id="ARBA00022692"/>
    </source>
</evidence>
<dbReference type="InterPro" id="IPR051555">
    <property type="entry name" value="FDH_Electron_Transfer_Unit"/>
</dbReference>
<keyword evidence="9 12" id="KW-0408">Iron</keyword>
<keyword evidence="5" id="KW-0812">Transmembrane</keyword>
<dbReference type="EMBL" id="MLJJ01000017">
    <property type="protein sequence ID" value="ORM98932.1"/>
    <property type="molecule type" value="Genomic_DNA"/>
</dbReference>
<feature type="domain" description="4Fe-4S ferredoxin-type" evidence="13">
    <location>
        <begin position="30"/>
        <end position="60"/>
    </location>
</feature>
<dbReference type="InterPro" id="IPR017900">
    <property type="entry name" value="4Fe4S_Fe_S_CS"/>
</dbReference>
<dbReference type="Gene3D" id="1.20.5.480">
    <property type="entry name" value="Single helix bin"/>
    <property type="match status" value="1"/>
</dbReference>
<keyword evidence="2 12" id="KW-0813">Transport</keyword>
<keyword evidence="4 12" id="KW-0004">4Fe-4S</keyword>
<evidence type="ECO:0000256" key="3">
    <source>
        <dbReference type="ARBA" id="ARBA00022475"/>
    </source>
</evidence>
<feature type="domain" description="4Fe-4S ferredoxin-type" evidence="13">
    <location>
        <begin position="91"/>
        <end position="123"/>
    </location>
</feature>
<dbReference type="InterPro" id="IPR017896">
    <property type="entry name" value="4Fe4S_Fe-S-bd"/>
</dbReference>
<dbReference type="CDD" id="cd10558">
    <property type="entry name" value="FDH-N"/>
    <property type="match status" value="1"/>
</dbReference>
<accession>A0ABX3USZ4</accession>
<comment type="cofactor">
    <cofactor evidence="12">
        <name>[4Fe-4S] cluster</name>
        <dbReference type="ChEBI" id="CHEBI:49883"/>
    </cofactor>
    <text evidence="12">Binds 4 [4Fe-4S] clusters per subunit.</text>
</comment>
<evidence type="ECO:0000256" key="9">
    <source>
        <dbReference type="ARBA" id="ARBA00023004"/>
    </source>
</evidence>
<evidence type="ECO:0000313" key="15">
    <source>
        <dbReference type="Proteomes" id="UP000193785"/>
    </source>
</evidence>
<dbReference type="Pfam" id="PF09163">
    <property type="entry name" value="Form-deh_trans"/>
    <property type="match status" value="1"/>
</dbReference>
<dbReference type="InterPro" id="IPR006470">
    <property type="entry name" value="Formate_DH_bsu_Proteobacteria"/>
</dbReference>
<comment type="function">
    <text evidence="12">The beta chain is an electron transfer unit containing 4 cysteine clusters involved in the formation of iron-sulfur centers.</text>
</comment>
<dbReference type="RefSeq" id="WP_084884254.1">
    <property type="nucleotide sequence ID" value="NZ_MLJJ01000017.1"/>
</dbReference>
<reference evidence="14 15" key="1">
    <citation type="journal article" date="2017" name="Antonie Van Leeuwenhoek">
        <title>Phylogenomic resolution of the bacterial genus Pantoea and its relationship with Erwinia and Tatumella.</title>
        <authorList>
            <person name="Palmer M."/>
            <person name="Steenkamp E.T."/>
            <person name="Coetzee M.P."/>
            <person name="Chan W.Y."/>
            <person name="van Zyl E."/>
            <person name="De Maayer P."/>
            <person name="Coutinho T.A."/>
            <person name="Blom J."/>
            <person name="Smits T.H."/>
            <person name="Duffy B."/>
            <person name="Venter S.N."/>
        </authorList>
    </citation>
    <scope>NUCLEOTIDE SEQUENCE [LARGE SCALE GENOMIC DNA]</scope>
    <source>
        <strain evidence="14 15">LMG 5345</strain>
    </source>
</reference>
<dbReference type="PANTHER" id="PTHR43545:SF7">
    <property type="entry name" value="FORMATE DEHYDROGENASE-O IRON-SULFUR SUBUNIT"/>
    <property type="match status" value="1"/>
</dbReference>
<comment type="caution">
    <text evidence="14">The sequence shown here is derived from an EMBL/GenBank/DDBJ whole genome shotgun (WGS) entry which is preliminary data.</text>
</comment>
<evidence type="ECO:0000256" key="2">
    <source>
        <dbReference type="ARBA" id="ARBA00022448"/>
    </source>
</evidence>
<evidence type="ECO:0000256" key="1">
    <source>
        <dbReference type="ARBA" id="ARBA00004236"/>
    </source>
</evidence>
<dbReference type="PIRSF" id="PIRSF036298">
    <property type="entry name" value="FDH_4Fe4S"/>
    <property type="match status" value="1"/>
</dbReference>
<keyword evidence="7" id="KW-0677">Repeat</keyword>
<evidence type="ECO:0000313" key="14">
    <source>
        <dbReference type="EMBL" id="ORM98932.1"/>
    </source>
</evidence>
<keyword evidence="10 12" id="KW-0411">Iron-sulfur</keyword>
<dbReference type="InterPro" id="IPR014603">
    <property type="entry name" value="Formate_DH_Fe-S_su"/>
</dbReference>
<gene>
    <name evidence="14" type="ORF">HA46_10815</name>
</gene>
<evidence type="ECO:0000256" key="11">
    <source>
        <dbReference type="ARBA" id="ARBA00023136"/>
    </source>
</evidence>
<dbReference type="NCBIfam" id="TIGR01582">
    <property type="entry name" value="FDH-beta"/>
    <property type="match status" value="1"/>
</dbReference>
<evidence type="ECO:0000256" key="8">
    <source>
        <dbReference type="ARBA" id="ARBA00022982"/>
    </source>
</evidence>